<dbReference type="InterPro" id="IPR000914">
    <property type="entry name" value="SBP_5_dom"/>
</dbReference>
<evidence type="ECO:0000313" key="4">
    <source>
        <dbReference type="EMBL" id="MDQ4215210.1"/>
    </source>
</evidence>
<dbReference type="Gene3D" id="3.90.76.10">
    <property type="entry name" value="Dipeptide-binding Protein, Domain 1"/>
    <property type="match status" value="1"/>
</dbReference>
<dbReference type="PANTHER" id="PTHR30290">
    <property type="entry name" value="PERIPLASMIC BINDING COMPONENT OF ABC TRANSPORTER"/>
    <property type="match status" value="1"/>
</dbReference>
<gene>
    <name evidence="4" type="ORF">RBR11_14935</name>
</gene>
<dbReference type="Gene3D" id="3.10.105.10">
    <property type="entry name" value="Dipeptide-binding Protein, Domain 3"/>
    <property type="match status" value="1"/>
</dbReference>
<keyword evidence="1 2" id="KW-0732">Signal</keyword>
<dbReference type="PROSITE" id="PS51257">
    <property type="entry name" value="PROKAR_LIPOPROTEIN"/>
    <property type="match status" value="1"/>
</dbReference>
<proteinExistence type="predicted"/>
<accession>A0ABU0XNA2</accession>
<organism evidence="4 5">
    <name type="scientific">Microbacterium capsulatum</name>
    <dbReference type="NCBI Taxonomy" id="3041921"/>
    <lineage>
        <taxon>Bacteria</taxon>
        <taxon>Bacillati</taxon>
        <taxon>Actinomycetota</taxon>
        <taxon>Actinomycetes</taxon>
        <taxon>Micrococcales</taxon>
        <taxon>Microbacteriaceae</taxon>
        <taxon>Microbacterium</taxon>
    </lineage>
</organism>
<feature type="chain" id="PRO_5046195384" evidence="2">
    <location>
        <begin position="27"/>
        <end position="520"/>
    </location>
</feature>
<evidence type="ECO:0000259" key="3">
    <source>
        <dbReference type="Pfam" id="PF00496"/>
    </source>
</evidence>
<sequence>MSTKTQHRGRLAALGVALTVSSVLLAGCMGNATPSSTSGSGGGGSVSNGTATLAMPTEPANIDPIMMRSISAWNMYYAVFDGLTRIDSKGKIQPGLATEWKSNATQDVWTFTIRKGVKFQDGSDMKASDIVYTYNKILASAKSTNRVAIAMVDKVEATDANTVVFTLKNPFSAWLNQVATIGIVPEKVYEAEGPDKFPTAPVGTGPYKFVAWDHGVDYKVTRNDSYWGTKAKIKDITFSFVGAPDARVTGVESGTLDTAIIPASQVPVFKGAANAKVVEAASNQVAFIGVNTTAGALSNLKLRQALPLAIDRNSIVKNLLNGYATPTGEIVAKGVAGYVDGFPVPKYDLSAAKKLVADSGYNGEQITLQYASTGGSPTDPEVAQAIAADLGKAGLNIKLVGSEQSSLSLSLANHQITGLYLNAWAPSSMDGDVVVSQLLAGGPEDYARSPEMAKAYLDQQAAKADKRTDVFKGIWQWNATNVSNVPLWQNTNTYASVNTIDWSPAVDGIYRAAEVGRSGK</sequence>
<reference evidence="4 5" key="1">
    <citation type="submission" date="2023-08" db="EMBL/GenBank/DDBJ databases">
        <title>Microbacterium sp. nov., isolated from a waste landfill.</title>
        <authorList>
            <person name="Wen W."/>
        </authorList>
    </citation>
    <scope>NUCLEOTIDE SEQUENCE [LARGE SCALE GENOMIC DNA]</scope>
    <source>
        <strain evidence="4 5">ASV81</strain>
    </source>
</reference>
<keyword evidence="5" id="KW-1185">Reference proteome</keyword>
<evidence type="ECO:0000256" key="1">
    <source>
        <dbReference type="ARBA" id="ARBA00022729"/>
    </source>
</evidence>
<evidence type="ECO:0000256" key="2">
    <source>
        <dbReference type="SAM" id="SignalP"/>
    </source>
</evidence>
<feature type="signal peptide" evidence="2">
    <location>
        <begin position="1"/>
        <end position="26"/>
    </location>
</feature>
<dbReference type="Gene3D" id="3.40.190.10">
    <property type="entry name" value="Periplasmic binding protein-like II"/>
    <property type="match status" value="1"/>
</dbReference>
<dbReference type="InterPro" id="IPR030678">
    <property type="entry name" value="Peptide/Ni-bd"/>
</dbReference>
<dbReference type="PANTHER" id="PTHR30290:SF38">
    <property type="entry name" value="D,D-DIPEPTIDE-BINDING PERIPLASMIC PROTEIN DDPA-RELATED"/>
    <property type="match status" value="1"/>
</dbReference>
<protein>
    <submittedName>
        <fullName evidence="4">ABC transporter substrate-binding protein</fullName>
    </submittedName>
</protein>
<dbReference type="Proteomes" id="UP001230289">
    <property type="component" value="Unassembled WGS sequence"/>
</dbReference>
<dbReference type="EMBL" id="JAVFCB010000009">
    <property type="protein sequence ID" value="MDQ4215210.1"/>
    <property type="molecule type" value="Genomic_DNA"/>
</dbReference>
<name>A0ABU0XNA2_9MICO</name>
<comment type="caution">
    <text evidence="4">The sequence shown here is derived from an EMBL/GenBank/DDBJ whole genome shotgun (WGS) entry which is preliminary data.</text>
</comment>
<dbReference type="SUPFAM" id="SSF53850">
    <property type="entry name" value="Periplasmic binding protein-like II"/>
    <property type="match status" value="1"/>
</dbReference>
<dbReference type="PIRSF" id="PIRSF002741">
    <property type="entry name" value="MppA"/>
    <property type="match status" value="1"/>
</dbReference>
<dbReference type="Pfam" id="PF00496">
    <property type="entry name" value="SBP_bac_5"/>
    <property type="match status" value="1"/>
</dbReference>
<dbReference type="CDD" id="cd00995">
    <property type="entry name" value="PBP2_NikA_DppA_OppA_like"/>
    <property type="match status" value="1"/>
</dbReference>
<feature type="domain" description="Solute-binding protein family 5" evidence="3">
    <location>
        <begin position="91"/>
        <end position="442"/>
    </location>
</feature>
<evidence type="ECO:0000313" key="5">
    <source>
        <dbReference type="Proteomes" id="UP001230289"/>
    </source>
</evidence>
<dbReference type="RefSeq" id="WP_308490164.1">
    <property type="nucleotide sequence ID" value="NZ_JAVFCB010000009.1"/>
</dbReference>
<dbReference type="InterPro" id="IPR039424">
    <property type="entry name" value="SBP_5"/>
</dbReference>